<sequence>MLVLRIVSPEKILFTGEVENVLVPGEVGEFEILINHAPIISTLVEGRVVYTINSEKKTIMVKGGFVEVKKNVVSLCVEL</sequence>
<evidence type="ECO:0000256" key="5">
    <source>
        <dbReference type="ARBA" id="ARBA00023065"/>
    </source>
</evidence>
<dbReference type="EMBL" id="PESN01000001">
    <property type="protein sequence ID" value="PIN28387.1"/>
    <property type="molecule type" value="Genomic_DNA"/>
</dbReference>
<dbReference type="GeneID" id="34515214"/>
<evidence type="ECO:0000313" key="16">
    <source>
        <dbReference type="EMBL" id="PJI25031.1"/>
    </source>
</evidence>
<keyword evidence="5" id="KW-0406">Ion transport</keyword>
<evidence type="ECO:0000313" key="19">
    <source>
        <dbReference type="Proteomes" id="UP000067008"/>
    </source>
</evidence>
<dbReference type="EMBL" id="AP014597">
    <property type="protein sequence ID" value="BAU16689.1"/>
    <property type="molecule type" value="Genomic_DNA"/>
</dbReference>
<evidence type="ECO:0000313" key="13">
    <source>
        <dbReference type="EMBL" id="BAU16689.1"/>
    </source>
</evidence>
<evidence type="ECO:0000313" key="11">
    <source>
        <dbReference type="EMBL" id="ATV52453.1"/>
    </source>
</evidence>
<feature type="domain" description="ATP synthase F1 complex delta/epsilon subunit N-terminal" evidence="9">
    <location>
        <begin position="4"/>
        <end position="78"/>
    </location>
</feature>
<evidence type="ECO:0000313" key="27">
    <source>
        <dbReference type="Proteomes" id="UP000283868"/>
    </source>
</evidence>
<protein>
    <submittedName>
        <fullName evidence="12">ATP synthase epsilon chain</fullName>
    </submittedName>
    <submittedName>
        <fullName evidence="18">F0F1 ATP synthase subunit epsilon</fullName>
    </submittedName>
</protein>
<dbReference type="Proteomes" id="UP000229884">
    <property type="component" value="Unassembled WGS sequence"/>
</dbReference>
<evidence type="ECO:0000256" key="6">
    <source>
        <dbReference type="ARBA" id="ARBA00023136"/>
    </source>
</evidence>
<dbReference type="Pfam" id="PF02823">
    <property type="entry name" value="ATP-synt_DE_N"/>
    <property type="match status" value="1"/>
</dbReference>
<organism evidence="13 20">
    <name type="scientific">Prevotella intermedia</name>
    <dbReference type="NCBI Taxonomy" id="28131"/>
    <lineage>
        <taxon>Bacteria</taxon>
        <taxon>Pseudomonadati</taxon>
        <taxon>Bacteroidota</taxon>
        <taxon>Bacteroidia</taxon>
        <taxon>Bacteroidales</taxon>
        <taxon>Prevotellaceae</taxon>
        <taxon>Prevotella</taxon>
    </lineage>
</organism>
<evidence type="ECO:0000313" key="21">
    <source>
        <dbReference type="Proteomes" id="UP000219058"/>
    </source>
</evidence>
<dbReference type="EMBL" id="CP024727">
    <property type="protein sequence ID" value="ATV30984.1"/>
    <property type="molecule type" value="Genomic_DNA"/>
</dbReference>
<reference evidence="11 22" key="5">
    <citation type="submission" date="2017-11" db="EMBL/GenBank/DDBJ databases">
        <title>Genome sequencing of Prevotella intermedia KCOM 2033.</title>
        <authorList>
            <person name="Kook J.-K."/>
            <person name="Park S.-N."/>
            <person name="Lim Y.K."/>
        </authorList>
    </citation>
    <scope>NUCLEOTIDE SEQUENCE [LARGE SCALE GENOMIC DNA]</scope>
    <source>
        <strain evidence="11 22">KCOM 2033</strain>
    </source>
</reference>
<dbReference type="Proteomes" id="UP000231201">
    <property type="component" value="Unassembled WGS sequence"/>
</dbReference>
<dbReference type="AlphaFoldDB" id="A0A0H5B0T8"/>
<evidence type="ECO:0000313" key="26">
    <source>
        <dbReference type="Proteomes" id="UP000231201"/>
    </source>
</evidence>
<dbReference type="InterPro" id="IPR020546">
    <property type="entry name" value="ATP_synth_F1_dsu/esu_N"/>
</dbReference>
<dbReference type="Proteomes" id="UP000230500">
    <property type="component" value="Unassembled WGS sequence"/>
</dbReference>
<reference evidence="17 23" key="7">
    <citation type="submission" date="2017-11" db="EMBL/GenBank/DDBJ databases">
        <title>Genome sequencing of Prevotella intermedia KCOM 2832.</title>
        <authorList>
            <person name="Kook J.-K."/>
            <person name="Park S.-N."/>
            <person name="Lim Y.K."/>
        </authorList>
    </citation>
    <scope>NUCLEOTIDE SEQUENCE [LARGE SCALE GENOMIC DNA]</scope>
    <source>
        <strain evidence="17 23">KCOM 2832</strain>
    </source>
</reference>
<dbReference type="Gene3D" id="2.60.15.10">
    <property type="entry name" value="F0F1 ATP synthase delta/epsilon subunit, N-terminal"/>
    <property type="match status" value="1"/>
</dbReference>
<dbReference type="Proteomes" id="UP000217431">
    <property type="component" value="Chromosome I"/>
</dbReference>
<dbReference type="Proteomes" id="UP000283868">
    <property type="component" value="Unassembled WGS sequence"/>
</dbReference>
<dbReference type="GO" id="GO:0045259">
    <property type="term" value="C:proton-transporting ATP synthase complex"/>
    <property type="evidence" value="ECO:0007669"/>
    <property type="project" value="UniProtKB-KW"/>
</dbReference>
<dbReference type="PATRIC" id="fig|28131.4.peg.1682"/>
<dbReference type="STRING" id="28131.BWX40_06995"/>
<dbReference type="EMBL" id="PENH01000001">
    <property type="protein sequence ID" value="PJI25031.1"/>
    <property type="molecule type" value="Genomic_DNA"/>
</dbReference>
<accession>A0A0H5B0T8</accession>
<evidence type="ECO:0000313" key="24">
    <source>
        <dbReference type="Proteomes" id="UP000230500"/>
    </source>
</evidence>
<keyword evidence="27" id="KW-1185">Reference proteome</keyword>
<dbReference type="Proteomes" id="UP000230742">
    <property type="component" value="Chromosome 1"/>
</dbReference>
<reference evidence="15 24" key="6">
    <citation type="submission" date="2017-11" db="EMBL/GenBank/DDBJ databases">
        <title>Genome sequencing of Prevotella intermedia KCOM 2069.</title>
        <authorList>
            <person name="Kook J.-K."/>
            <person name="Park S.-N."/>
            <person name="Lim Y.K."/>
        </authorList>
    </citation>
    <scope>NUCLEOTIDE SEQUENCE [LARGE SCALE GENOMIC DNA]</scope>
    <source>
        <strain evidence="15 24">KCOM 2069</strain>
    </source>
</reference>
<evidence type="ECO:0000256" key="2">
    <source>
        <dbReference type="ARBA" id="ARBA00004184"/>
    </source>
</evidence>
<evidence type="ECO:0000259" key="9">
    <source>
        <dbReference type="Pfam" id="PF02823"/>
    </source>
</evidence>
<keyword evidence="6" id="KW-0472">Membrane</keyword>
<evidence type="ECO:0000313" key="22">
    <source>
        <dbReference type="Proteomes" id="UP000229323"/>
    </source>
</evidence>
<reference evidence="18 27" key="9">
    <citation type="submission" date="2018-08" db="EMBL/GenBank/DDBJ databases">
        <title>Comparative analysis of Prevotella intermedia strains.</title>
        <authorList>
            <person name="Moon J.-H."/>
            <person name="Lee J.-H."/>
        </authorList>
    </citation>
    <scope>NUCLEOTIDE SEQUENCE [LARGE SCALE GENOMIC DNA]</scope>
    <source>
        <strain evidence="18 27">ATCC 15033</strain>
    </source>
</reference>
<dbReference type="EMBL" id="CP024696">
    <property type="protein sequence ID" value="ATV52453.1"/>
    <property type="molecule type" value="Genomic_DNA"/>
</dbReference>
<keyword evidence="8" id="KW-0066">ATP synthesis</keyword>
<comment type="similarity">
    <text evidence="3">Belongs to the ATPase epsilon chain family.</text>
</comment>
<evidence type="ECO:0000256" key="7">
    <source>
        <dbReference type="ARBA" id="ARBA00023196"/>
    </source>
</evidence>
<reference evidence="13 20" key="2">
    <citation type="journal article" date="2016" name="DNA Res.">
        <title>The complete genome sequencing of Prevotella intermedia strain OMA14 and a subsequent fine-scale, intra-species genomic comparison reveal an unusual amplification of conjugative and mobile transposons and identify a novel Prevotella-lineage-specific repeat.</title>
        <authorList>
            <person name="Naito M."/>
            <person name="Ogura Y."/>
            <person name="Itoh T."/>
            <person name="Shoji M."/>
            <person name="Okamoto M."/>
            <person name="Hayashi T."/>
            <person name="Nakayama K."/>
        </authorList>
    </citation>
    <scope>NUCLEOTIDE SEQUENCE [LARGE SCALE GENOMIC DNA]</scope>
    <source>
        <strain evidence="13 20">OMA14</strain>
    </source>
</reference>
<dbReference type="EMBL" id="PENG01000001">
    <property type="protein sequence ID" value="PJI26962.1"/>
    <property type="molecule type" value="Genomic_DNA"/>
</dbReference>
<evidence type="ECO:0000313" key="18">
    <source>
        <dbReference type="EMBL" id="RRF86473.1"/>
    </source>
</evidence>
<reference evidence="14 21" key="3">
    <citation type="submission" date="2017-09" db="EMBL/GenBank/DDBJ databases">
        <title>Phase variable restriction modification systems are present in the genome sequences of periodontal pathogens Prevotella intermedia, Tannerella forsythia and Porphyromonas gingivalis.</title>
        <authorList>
            <person name="Haigh R.D."/>
            <person name="Crawford L."/>
            <person name="Ralph J."/>
            <person name="Wanford J."/>
            <person name="Vartoukian S.R."/>
            <person name="Hijazib K."/>
            <person name="Wade W."/>
            <person name="Oggioni M.R."/>
        </authorList>
    </citation>
    <scope>NUCLEOTIDE SEQUENCE [LARGE SCALE GENOMIC DNA]</scope>
    <source>
        <strain evidence="14 21">WW2834</strain>
    </source>
</reference>
<name>A0A0H5B0T8_PREIN</name>
<evidence type="ECO:0000313" key="20">
    <source>
        <dbReference type="Proteomes" id="UP000217431"/>
    </source>
</evidence>
<dbReference type="SUPFAM" id="SSF51344">
    <property type="entry name" value="Epsilon subunit of F1F0-ATP synthase N-terminal domain"/>
    <property type="match status" value="1"/>
</dbReference>
<dbReference type="PANTHER" id="PTHR13822">
    <property type="entry name" value="ATP SYNTHASE DELTA/EPSILON CHAIN"/>
    <property type="match status" value="1"/>
</dbReference>
<dbReference type="Proteomes" id="UP000219058">
    <property type="component" value="Unassembled WGS sequence"/>
</dbReference>
<evidence type="ECO:0000313" key="12">
    <source>
        <dbReference type="EMBL" id="BAR95701.1"/>
    </source>
</evidence>
<evidence type="ECO:0000256" key="8">
    <source>
        <dbReference type="ARBA" id="ARBA00023310"/>
    </source>
</evidence>
<keyword evidence="4" id="KW-0813">Transport</keyword>
<evidence type="ECO:0000313" key="15">
    <source>
        <dbReference type="EMBL" id="PIN28387.1"/>
    </source>
</evidence>
<dbReference type="PANTHER" id="PTHR13822:SF10">
    <property type="entry name" value="ATP SYNTHASE EPSILON CHAIN, CHLOROPLASTIC"/>
    <property type="match status" value="1"/>
</dbReference>
<evidence type="ECO:0000313" key="25">
    <source>
        <dbReference type="Proteomes" id="UP000230742"/>
    </source>
</evidence>
<dbReference type="GO" id="GO:0012505">
    <property type="term" value="C:endomembrane system"/>
    <property type="evidence" value="ECO:0007669"/>
    <property type="project" value="UniProtKB-SubCell"/>
</dbReference>
<keyword evidence="7" id="KW-0139">CF(1)</keyword>
<dbReference type="RefSeq" id="WP_014710203.1">
    <property type="nucleotide sequence ID" value="NZ_AP014597.1"/>
</dbReference>
<evidence type="ECO:0000313" key="14">
    <source>
        <dbReference type="EMBL" id="PDP59002.1"/>
    </source>
</evidence>
<dbReference type="Proteomes" id="UP000067008">
    <property type="component" value="Chromosome 2"/>
</dbReference>
<evidence type="ECO:0000313" key="23">
    <source>
        <dbReference type="Proteomes" id="UP000229884"/>
    </source>
</evidence>
<evidence type="ECO:0000256" key="4">
    <source>
        <dbReference type="ARBA" id="ARBA00022448"/>
    </source>
</evidence>
<dbReference type="EMBL" id="NSLY01000032">
    <property type="protein sequence ID" value="PDP59002.1"/>
    <property type="molecule type" value="Genomic_DNA"/>
</dbReference>
<reference evidence="16 26" key="8">
    <citation type="submission" date="2017-11" db="EMBL/GenBank/DDBJ databases">
        <title>Genome sequencing of Prevotella intermedia KCOM 2833.</title>
        <authorList>
            <person name="Kook J.-K."/>
            <person name="Park S.-N."/>
            <person name="Lim Y.K."/>
        </authorList>
    </citation>
    <scope>NUCLEOTIDE SEQUENCE [LARGE SCALE GENOMIC DNA]</scope>
    <source>
        <strain evidence="16 26">KCOM 2833</strain>
    </source>
</reference>
<dbReference type="InterPro" id="IPR036771">
    <property type="entry name" value="ATPsynth_dsu/esu_N"/>
</dbReference>
<gene>
    <name evidence="14" type="ORF">CLI71_10160</name>
    <name evidence="10" type="ORF">CTM46_05695</name>
    <name evidence="11" type="ORF">CTM50_05055</name>
    <name evidence="17" type="ORF">CTM58_01915</name>
    <name evidence="16" type="ORF">CTM59_02635</name>
    <name evidence="15" type="ORF">CUC04_02595</name>
    <name evidence="18" type="ORF">D2S45_11155</name>
    <name evidence="12" type="ORF">PI172_0973</name>
    <name evidence="13" type="ORF">PIOMA14_I_0180</name>
</gene>
<dbReference type="Proteomes" id="UP000229323">
    <property type="component" value="Chromosome"/>
</dbReference>
<comment type="subcellular location">
    <subcellularLocation>
        <location evidence="2">Endomembrane system</location>
        <topology evidence="2">Peripheral membrane protein</topology>
    </subcellularLocation>
</comment>
<dbReference type="GO" id="GO:0046933">
    <property type="term" value="F:proton-transporting ATP synthase activity, rotational mechanism"/>
    <property type="evidence" value="ECO:0007669"/>
    <property type="project" value="InterPro"/>
</dbReference>
<dbReference type="EMBL" id="AP014925">
    <property type="protein sequence ID" value="BAR95701.1"/>
    <property type="molecule type" value="Genomic_DNA"/>
</dbReference>
<dbReference type="OMA" id="NNHAPIV"/>
<evidence type="ECO:0000256" key="3">
    <source>
        <dbReference type="ARBA" id="ARBA00005712"/>
    </source>
</evidence>
<evidence type="ECO:0000313" key="10">
    <source>
        <dbReference type="EMBL" id="ATV30984.1"/>
    </source>
</evidence>
<proteinExistence type="inferred from homology"/>
<reference evidence="10 25" key="4">
    <citation type="submission" date="2017-11" db="EMBL/GenBank/DDBJ databases">
        <title>Genome sequencing of Prevotella intermedia KCOM 1949.</title>
        <authorList>
            <person name="Kook J.-K."/>
            <person name="Park S.-N."/>
            <person name="Lim Y.K."/>
        </authorList>
    </citation>
    <scope>NUCLEOTIDE SEQUENCE [LARGE SCALE GENOMIC DNA]</scope>
    <source>
        <strain evidence="10 25">KCOM 1949</strain>
    </source>
</reference>
<dbReference type="InterPro" id="IPR001469">
    <property type="entry name" value="ATP_synth_F1_dsu/esu"/>
</dbReference>
<evidence type="ECO:0000256" key="1">
    <source>
        <dbReference type="ARBA" id="ARBA00003543"/>
    </source>
</evidence>
<comment type="function">
    <text evidence="1">Produces ATP from ADP in the presence of a proton gradient across the membrane.</text>
</comment>
<evidence type="ECO:0000313" key="17">
    <source>
        <dbReference type="EMBL" id="PJI26962.1"/>
    </source>
</evidence>
<dbReference type="CDD" id="cd12152">
    <property type="entry name" value="F1-ATPase_delta"/>
    <property type="match status" value="1"/>
</dbReference>
<dbReference type="EMBL" id="QXEN01000026">
    <property type="protein sequence ID" value="RRF86473.1"/>
    <property type="molecule type" value="Genomic_DNA"/>
</dbReference>
<reference evidence="12 19" key="1">
    <citation type="submission" date="2015-07" db="EMBL/GenBank/DDBJ databases">
        <title>Complete genome sequence of Prevotella intermedia strain 17-2.</title>
        <authorList>
            <person name="Nambu T."/>
        </authorList>
    </citation>
    <scope>NUCLEOTIDE SEQUENCE [LARGE SCALE GENOMIC DNA]</scope>
    <source>
        <strain evidence="12 19">17-2</strain>
    </source>
</reference>